<dbReference type="Pfam" id="PF19263">
    <property type="entry name" value="DUF5906"/>
    <property type="match status" value="1"/>
</dbReference>
<proteinExistence type="predicted"/>
<evidence type="ECO:0000313" key="3">
    <source>
        <dbReference type="EMBL" id="SFL06842.1"/>
    </source>
</evidence>
<feature type="compositionally biased region" description="Gly residues" evidence="1">
    <location>
        <begin position="486"/>
        <end position="495"/>
    </location>
</feature>
<dbReference type="SUPFAM" id="SSF52540">
    <property type="entry name" value="P-loop containing nucleoside triphosphate hydrolases"/>
    <property type="match status" value="1"/>
</dbReference>
<reference evidence="4" key="1">
    <citation type="submission" date="2016-10" db="EMBL/GenBank/DDBJ databases">
        <authorList>
            <person name="Varghese N."/>
            <person name="Submissions S."/>
        </authorList>
    </citation>
    <scope>NUCLEOTIDE SEQUENCE [LARGE SCALE GENOMIC DNA]</scope>
    <source>
        <strain evidence="4">DSM 28453</strain>
    </source>
</reference>
<dbReference type="Proteomes" id="UP000198851">
    <property type="component" value="Unassembled WGS sequence"/>
</dbReference>
<dbReference type="InterPro" id="IPR045455">
    <property type="entry name" value="NrS-1_pol-like_helicase"/>
</dbReference>
<dbReference type="EMBL" id="FOSZ01000004">
    <property type="protein sequence ID" value="SFL06842.1"/>
    <property type="molecule type" value="Genomic_DNA"/>
</dbReference>
<sequence>MKWDGFEPDGSLTIGTVFALAKERGWNGPTHSLVREMNSRFGILTYATTTRIILKNSVSNEVLSLLGKGPFEDRLAPEKFPVTDDNGNTTWRPKARYWMQHQFAAHYHEVDFDPALPPGHNDHVWNMWRGFAVEPIPGDWSKLKDHIFDNICGGNDEYFGWLMNWLALGVQQPALVIGTAPVLKGLPGTGKGVLANAYGQLWMPHFVSITKDDHVRGRFNQHMEGRRFVYVDEAMFGGDRKNAGVIKTMLTEPQIMIERKGVDPIWLNNHMIFMVTSNERSVVPADIGDRRWQVFEVSDRKREDKAYFAAIAKQMNAGGFEAMLHELLERDISMGPDPRKTIRTPELFDQIIQAQGPVEKYVYQMLDTGILPQPDAPGNGPGITTIAAMYSDMKRSHPSAQYVQETLFGRDLGKVFSGLRKVQSGKFITGYSTHGEPKVVRSMRYHFPPLRDCRAMFEDYIGQPIPWSEDVDEWQDDVDPPHDYGDFGGGGEPPF</sequence>
<gene>
    <name evidence="3" type="ORF">SAMN04488036_104381</name>
</gene>
<dbReference type="Gene3D" id="3.40.50.300">
    <property type="entry name" value="P-loop containing nucleotide triphosphate hydrolases"/>
    <property type="match status" value="1"/>
</dbReference>
<keyword evidence="4" id="KW-1185">Reference proteome</keyword>
<feature type="domain" description="NrS-1 polymerase-like helicase" evidence="2">
    <location>
        <begin position="183"/>
        <end position="291"/>
    </location>
</feature>
<protein>
    <recommendedName>
        <fullName evidence="2">NrS-1 polymerase-like helicase domain-containing protein</fullName>
    </recommendedName>
</protein>
<organism evidence="3 4">
    <name type="scientific">Shimia haliotis</name>
    <dbReference type="NCBI Taxonomy" id="1280847"/>
    <lineage>
        <taxon>Bacteria</taxon>
        <taxon>Pseudomonadati</taxon>
        <taxon>Pseudomonadota</taxon>
        <taxon>Alphaproteobacteria</taxon>
        <taxon>Rhodobacterales</taxon>
        <taxon>Roseobacteraceae</taxon>
    </lineage>
</organism>
<feature type="region of interest" description="Disordered" evidence="1">
    <location>
        <begin position="471"/>
        <end position="495"/>
    </location>
</feature>
<dbReference type="AlphaFoldDB" id="A0A1I4EM76"/>
<evidence type="ECO:0000259" key="2">
    <source>
        <dbReference type="Pfam" id="PF19263"/>
    </source>
</evidence>
<evidence type="ECO:0000256" key="1">
    <source>
        <dbReference type="SAM" id="MobiDB-lite"/>
    </source>
</evidence>
<evidence type="ECO:0000313" key="4">
    <source>
        <dbReference type="Proteomes" id="UP000198851"/>
    </source>
</evidence>
<dbReference type="InterPro" id="IPR027417">
    <property type="entry name" value="P-loop_NTPase"/>
</dbReference>
<accession>A0A1I4EM76</accession>
<name>A0A1I4EM76_9RHOB</name>